<sequence>MSASSPPLHKPAPPTPALARTALPRISSSTIAMEDLRAKSMACSGVGGETSAASRIIAQWAARRRQAREQMVLDLDRRDRDSELLALARLHAVSTMLDASFLRASSDDDGSGGRRSRSPERALVRRIAREWTAPAPASQSSPPGGGGGEEWLGESERERVRSVRERVRRASVGDGDAHAEQSAARERDSDPPRFRGRDVVTRMAMERQHELQDLSEHRPVSSFAHRGRIQSFLRGRIFRGGGRPVHGETPLSMATRELGQLRQSHTVARLREEVGSRTQDITNSSGSMGAQYGSADREHHTGSLGQVLRDNDHQLENATGNHEIDTFQSTEDHSVNEESNVPNSNDAASHDASDQDEYSDSGSSEQGSEQSGSSSSSASDNRQEDGTYGQPSDLQWSREEGEDSAFVDGDDEWHVINSQEAAEPQWQSGFSYNNWFGPPEDAVYGVELRELLSRRSVSNLLSSGFRESLDQLVQSYARRQELDERQLPNTGPLNQDHAIRGIDEPNRRNWSNRQAVNCPEFECDAIHVLREDLIGLQRGMTTMQQMLRACMEMQIEMQRSIKQEVSAALNRSSISIQGRSEDDQSRWTLARKGTCCVCCDNQIDSLLYRCGHMCTCSKCASELLNGVGKCPLCRAPIVEVVRAYCIM</sequence>
<accession>A0ACD5WG55</accession>
<organism evidence="1 2">
    <name type="scientific">Avena sativa</name>
    <name type="common">Oat</name>
    <dbReference type="NCBI Taxonomy" id="4498"/>
    <lineage>
        <taxon>Eukaryota</taxon>
        <taxon>Viridiplantae</taxon>
        <taxon>Streptophyta</taxon>
        <taxon>Embryophyta</taxon>
        <taxon>Tracheophyta</taxon>
        <taxon>Spermatophyta</taxon>
        <taxon>Magnoliopsida</taxon>
        <taxon>Liliopsida</taxon>
        <taxon>Poales</taxon>
        <taxon>Poaceae</taxon>
        <taxon>BOP clade</taxon>
        <taxon>Pooideae</taxon>
        <taxon>Poodae</taxon>
        <taxon>Poeae</taxon>
        <taxon>Poeae Chloroplast Group 1 (Aveneae type)</taxon>
        <taxon>Aveninae</taxon>
        <taxon>Avena</taxon>
    </lineage>
</organism>
<proteinExistence type="predicted"/>
<dbReference type="EnsemblPlants" id="AVESA.00010b.r2.4AG0630370.1">
    <property type="protein sequence ID" value="AVESA.00010b.r2.4AG0630370.1.CDS"/>
    <property type="gene ID" value="AVESA.00010b.r2.4AG0630370"/>
</dbReference>
<protein>
    <submittedName>
        <fullName evidence="1">Uncharacterized protein</fullName>
    </submittedName>
</protein>
<evidence type="ECO:0000313" key="1">
    <source>
        <dbReference type="EnsemblPlants" id="AVESA.00010b.r2.4AG0630370.1.CDS"/>
    </source>
</evidence>
<dbReference type="Proteomes" id="UP001732700">
    <property type="component" value="Chromosome 4A"/>
</dbReference>
<evidence type="ECO:0000313" key="2">
    <source>
        <dbReference type="Proteomes" id="UP001732700"/>
    </source>
</evidence>
<keyword evidence="2" id="KW-1185">Reference proteome</keyword>
<reference evidence="1" key="2">
    <citation type="submission" date="2025-09" db="UniProtKB">
        <authorList>
            <consortium name="EnsemblPlants"/>
        </authorList>
    </citation>
    <scope>IDENTIFICATION</scope>
</reference>
<reference evidence="1" key="1">
    <citation type="submission" date="2021-05" db="EMBL/GenBank/DDBJ databases">
        <authorList>
            <person name="Scholz U."/>
            <person name="Mascher M."/>
            <person name="Fiebig A."/>
        </authorList>
    </citation>
    <scope>NUCLEOTIDE SEQUENCE [LARGE SCALE GENOMIC DNA]</scope>
</reference>
<name>A0ACD5WG55_AVESA</name>